<evidence type="ECO:0000313" key="3">
    <source>
        <dbReference type="Proteomes" id="UP000469523"/>
    </source>
</evidence>
<sequence>MTKNKDDLEIVLLRSTNNNYELDLIKSLLEENNIPYIIREPGIGQHMRIIGGLPLYGTDILVEKSSFEKANNILEELPWQDER</sequence>
<proteinExistence type="predicted"/>
<dbReference type="Proteomes" id="UP000469523">
    <property type="component" value="Unassembled WGS sequence"/>
</dbReference>
<dbReference type="AlphaFoldDB" id="A0A6N7XUZ5"/>
<comment type="caution">
    <text evidence="2">The sequence shown here is derived from an EMBL/GenBank/DDBJ whole genome shotgun (WGS) entry which is preliminary data.</text>
</comment>
<feature type="domain" description="DUF2007" evidence="1">
    <location>
        <begin position="12"/>
        <end position="77"/>
    </location>
</feature>
<keyword evidence="3" id="KW-1185">Reference proteome</keyword>
<reference evidence="2 3" key="1">
    <citation type="submission" date="2019-09" db="EMBL/GenBank/DDBJ databases">
        <title>In-depth cultivation of the pig gut microbiome towards novel bacterial diversity and tailored functional studies.</title>
        <authorList>
            <person name="Wylensek D."/>
            <person name="Hitch T.C.A."/>
            <person name="Clavel T."/>
        </authorList>
    </citation>
    <scope>NUCLEOTIDE SEQUENCE [LARGE SCALE GENOMIC DNA]</scope>
    <source>
        <strain evidence="2 3">WCA3-693-APC-4?</strain>
    </source>
</reference>
<dbReference type="SUPFAM" id="SSF54913">
    <property type="entry name" value="GlnB-like"/>
    <property type="match status" value="1"/>
</dbReference>
<accession>A0A6N7XUZ5</accession>
<dbReference type="Gene3D" id="3.30.70.790">
    <property type="entry name" value="UreE, C-terminal domain"/>
    <property type="match status" value="1"/>
</dbReference>
<dbReference type="Pfam" id="PF09413">
    <property type="entry name" value="DUF2007"/>
    <property type="match status" value="1"/>
</dbReference>
<name>A0A6N7XUZ5_9FIRM</name>
<evidence type="ECO:0000313" key="2">
    <source>
        <dbReference type="EMBL" id="MSU00354.1"/>
    </source>
</evidence>
<dbReference type="InterPro" id="IPR018551">
    <property type="entry name" value="DUF2007"/>
</dbReference>
<dbReference type="EMBL" id="VUNQ01000003">
    <property type="protein sequence ID" value="MSU00354.1"/>
    <property type="molecule type" value="Genomic_DNA"/>
</dbReference>
<dbReference type="InterPro" id="IPR011322">
    <property type="entry name" value="N-reg_PII-like_a/b"/>
</dbReference>
<protein>
    <submittedName>
        <fullName evidence="2">DUF2007 domain-containing protein</fullName>
    </submittedName>
</protein>
<organism evidence="2 3">
    <name type="scientific">Tissierella pigra</name>
    <dbReference type="NCBI Taxonomy" id="2607614"/>
    <lineage>
        <taxon>Bacteria</taxon>
        <taxon>Bacillati</taxon>
        <taxon>Bacillota</taxon>
        <taxon>Tissierellia</taxon>
        <taxon>Tissierellales</taxon>
        <taxon>Tissierellaceae</taxon>
        <taxon>Tissierella</taxon>
    </lineage>
</organism>
<evidence type="ECO:0000259" key="1">
    <source>
        <dbReference type="Pfam" id="PF09413"/>
    </source>
</evidence>
<dbReference type="RefSeq" id="WP_154438781.1">
    <property type="nucleotide sequence ID" value="NZ_JAHLPJ010000001.1"/>
</dbReference>
<gene>
    <name evidence="2" type="ORF">FYJ83_02600</name>
</gene>